<dbReference type="Gene3D" id="2.130.10.10">
    <property type="entry name" value="YVTN repeat-like/Quinoprotein amine dehydrogenase"/>
    <property type="match status" value="1"/>
</dbReference>
<sequence>MNGKKSRAPKSAIKRKVADPFFHDAFKKHKPNFHDEEIDSDSDDDPEAHAGGVFRPPDEFDDTETADEKRKRLANDVLHRYKEAVRKDRGDEDPHTDSDRDEDALVAERMKQDQLEDSGRLRRLLASRVLKPTSGFELLVKHRQSVTAVALTGDDAQGFSASKDGNILHWDVESGTAVKYKWPGDDVLKSHGFKPPQGRALKHSKQVLALAVSSDGRYLASGGLDRHVHLWDARTREHIQAFSGHKGVVSCLTFREGSAELFSGSYDRNVKIWNADDRAYVESLFGHSSDVLDINCLRKERVLAVGRDRTMQLFKVPEGTRLKFCAPASSLESCRFVTNDEFLSGADDGSVELWNVNKKKPVCIVKNAHAVLKSNIYNERNSVGEVSATRKENGICNSGISNCLSAQSWVSALTISRGSDLAASGAGNGCVRLWAIESEVKRIRLLYDLPLVGFVNSLAFAKSGKFLLAGVGQEPRLGRWGLVPAAQNGVSIQSIELLET</sequence>
<keyword evidence="7" id="KW-0539">Nucleus</keyword>
<keyword evidence="8" id="KW-0687">Ribonucleoprotein</keyword>
<dbReference type="SUPFAM" id="SSF50978">
    <property type="entry name" value="WD40 repeat-like"/>
    <property type="match status" value="1"/>
</dbReference>
<dbReference type="InterPro" id="IPR015943">
    <property type="entry name" value="WD40/YVTN_repeat-like_dom_sf"/>
</dbReference>
<evidence type="ECO:0000313" key="11">
    <source>
        <dbReference type="EnsemblPlants" id="Kaladp0008s0168.1.v1.1"/>
    </source>
</evidence>
<accession>A0A7N0SVQ8</accession>
<feature type="region of interest" description="Disordered" evidence="10">
    <location>
        <begin position="1"/>
        <end position="74"/>
    </location>
</feature>
<proteinExistence type="inferred from homology"/>
<dbReference type="PROSITE" id="PS50082">
    <property type="entry name" value="WD_REPEATS_2"/>
    <property type="match status" value="3"/>
</dbReference>
<dbReference type="Pfam" id="PF00400">
    <property type="entry name" value="WD40"/>
    <property type="match status" value="5"/>
</dbReference>
<dbReference type="InterPro" id="IPR036322">
    <property type="entry name" value="WD40_repeat_dom_sf"/>
</dbReference>
<feature type="repeat" description="WD" evidence="9">
    <location>
        <begin position="139"/>
        <end position="180"/>
    </location>
</feature>
<dbReference type="SMART" id="SM00320">
    <property type="entry name" value="WD40"/>
    <property type="match status" value="6"/>
</dbReference>
<keyword evidence="6" id="KW-0694">RNA-binding</keyword>
<dbReference type="InterPro" id="IPR039241">
    <property type="entry name" value="Rrp9-like"/>
</dbReference>
<dbReference type="PROSITE" id="PS00678">
    <property type="entry name" value="WD_REPEATS_1"/>
    <property type="match status" value="1"/>
</dbReference>
<dbReference type="GO" id="GO:0006364">
    <property type="term" value="P:rRNA processing"/>
    <property type="evidence" value="ECO:0007669"/>
    <property type="project" value="UniProtKB-KW"/>
</dbReference>
<feature type="compositionally biased region" description="Acidic residues" evidence="10">
    <location>
        <begin position="36"/>
        <end position="46"/>
    </location>
</feature>
<evidence type="ECO:0000256" key="7">
    <source>
        <dbReference type="ARBA" id="ARBA00023242"/>
    </source>
</evidence>
<evidence type="ECO:0000256" key="9">
    <source>
        <dbReference type="PROSITE-ProRule" id="PRU00221"/>
    </source>
</evidence>
<evidence type="ECO:0000313" key="12">
    <source>
        <dbReference type="Proteomes" id="UP000594263"/>
    </source>
</evidence>
<evidence type="ECO:0000256" key="2">
    <source>
        <dbReference type="ARBA" id="ARBA00006777"/>
    </source>
</evidence>
<dbReference type="GO" id="GO:0032040">
    <property type="term" value="C:small-subunit processome"/>
    <property type="evidence" value="ECO:0007669"/>
    <property type="project" value="TreeGrafter"/>
</dbReference>
<dbReference type="AlphaFoldDB" id="A0A7N0SVQ8"/>
<feature type="region of interest" description="Disordered" evidence="10">
    <location>
        <begin position="84"/>
        <end position="103"/>
    </location>
</feature>
<evidence type="ECO:0000256" key="1">
    <source>
        <dbReference type="ARBA" id="ARBA00004604"/>
    </source>
</evidence>
<comment type="similarity">
    <text evidence="2">Belongs to the WD repeat RRP9 family.</text>
</comment>
<dbReference type="PANTHER" id="PTHR19865:SF0">
    <property type="entry name" value="U3 SMALL NUCLEOLAR RNA-INTERACTING PROTEIN 2"/>
    <property type="match status" value="1"/>
</dbReference>
<evidence type="ECO:0000256" key="8">
    <source>
        <dbReference type="ARBA" id="ARBA00023274"/>
    </source>
</evidence>
<evidence type="ECO:0000256" key="6">
    <source>
        <dbReference type="ARBA" id="ARBA00022884"/>
    </source>
</evidence>
<name>A0A7N0SVQ8_KALFE</name>
<dbReference type="GO" id="GO:0034511">
    <property type="term" value="F:U3 snoRNA binding"/>
    <property type="evidence" value="ECO:0007669"/>
    <property type="project" value="InterPro"/>
</dbReference>
<dbReference type="InterPro" id="IPR020472">
    <property type="entry name" value="WD40_PAC1"/>
</dbReference>
<dbReference type="EnsemblPlants" id="Kaladp0008s0168.1.v1.1">
    <property type="protein sequence ID" value="Kaladp0008s0168.1.v1.1"/>
    <property type="gene ID" value="Kaladp0008s0168.v1.1"/>
</dbReference>
<dbReference type="FunFam" id="2.130.10.10:FF:000483">
    <property type="entry name" value="U3 snoRNP-associated protein-like EMB2271"/>
    <property type="match status" value="1"/>
</dbReference>
<dbReference type="Proteomes" id="UP000594263">
    <property type="component" value="Unplaced"/>
</dbReference>
<feature type="compositionally biased region" description="Basic residues" evidence="10">
    <location>
        <begin position="1"/>
        <end position="15"/>
    </location>
</feature>
<keyword evidence="12" id="KW-1185">Reference proteome</keyword>
<comment type="subcellular location">
    <subcellularLocation>
        <location evidence="1">Nucleus</location>
        <location evidence="1">Nucleolus</location>
    </subcellularLocation>
</comment>
<keyword evidence="3" id="KW-0698">rRNA processing</keyword>
<dbReference type="OMA" id="CSLRIWK"/>
<dbReference type="InterPro" id="IPR019775">
    <property type="entry name" value="WD40_repeat_CS"/>
</dbReference>
<evidence type="ECO:0000256" key="10">
    <source>
        <dbReference type="SAM" id="MobiDB-lite"/>
    </source>
</evidence>
<dbReference type="PROSITE" id="PS50294">
    <property type="entry name" value="WD_REPEATS_REGION"/>
    <property type="match status" value="3"/>
</dbReference>
<dbReference type="Gramene" id="Kaladp0008s0168.1.v1.1">
    <property type="protein sequence ID" value="Kaladp0008s0168.1.v1.1"/>
    <property type="gene ID" value="Kaladp0008s0168.v1.1"/>
</dbReference>
<keyword evidence="4 9" id="KW-0853">WD repeat</keyword>
<feature type="repeat" description="WD" evidence="9">
    <location>
        <begin position="200"/>
        <end position="241"/>
    </location>
</feature>
<feature type="compositionally biased region" description="Basic and acidic residues" evidence="10">
    <location>
        <begin position="84"/>
        <end position="98"/>
    </location>
</feature>
<reference evidence="11" key="1">
    <citation type="submission" date="2021-01" db="UniProtKB">
        <authorList>
            <consortium name="EnsemblPlants"/>
        </authorList>
    </citation>
    <scope>IDENTIFICATION</scope>
</reference>
<evidence type="ECO:0000256" key="3">
    <source>
        <dbReference type="ARBA" id="ARBA00022552"/>
    </source>
</evidence>
<evidence type="ECO:0000256" key="5">
    <source>
        <dbReference type="ARBA" id="ARBA00022737"/>
    </source>
</evidence>
<dbReference type="PANTHER" id="PTHR19865">
    <property type="entry name" value="U3 SMALL NUCLEOLAR RNA INTERACTING PROTEIN 2"/>
    <property type="match status" value="1"/>
</dbReference>
<feature type="compositionally biased region" description="Basic and acidic residues" evidence="10">
    <location>
        <begin position="16"/>
        <end position="25"/>
    </location>
</feature>
<organism evidence="11 12">
    <name type="scientific">Kalanchoe fedtschenkoi</name>
    <name type="common">Lavender scallops</name>
    <name type="synonym">South American air plant</name>
    <dbReference type="NCBI Taxonomy" id="63787"/>
    <lineage>
        <taxon>Eukaryota</taxon>
        <taxon>Viridiplantae</taxon>
        <taxon>Streptophyta</taxon>
        <taxon>Embryophyta</taxon>
        <taxon>Tracheophyta</taxon>
        <taxon>Spermatophyta</taxon>
        <taxon>Magnoliopsida</taxon>
        <taxon>eudicotyledons</taxon>
        <taxon>Gunneridae</taxon>
        <taxon>Pentapetalae</taxon>
        <taxon>Saxifragales</taxon>
        <taxon>Crassulaceae</taxon>
        <taxon>Kalanchoe</taxon>
    </lineage>
</organism>
<evidence type="ECO:0000256" key="4">
    <source>
        <dbReference type="ARBA" id="ARBA00022574"/>
    </source>
</evidence>
<dbReference type="PRINTS" id="PR00320">
    <property type="entry name" value="GPROTEINBRPT"/>
</dbReference>
<protein>
    <submittedName>
        <fullName evidence="11">Uncharacterized protein</fullName>
    </submittedName>
</protein>
<dbReference type="InterPro" id="IPR001680">
    <property type="entry name" value="WD40_rpt"/>
</dbReference>
<feature type="repeat" description="WD" evidence="9">
    <location>
        <begin position="242"/>
        <end position="283"/>
    </location>
</feature>
<keyword evidence="5" id="KW-0677">Repeat</keyword>